<organism evidence="2 4">
    <name type="scientific">Pisolithus microcarpus 441</name>
    <dbReference type="NCBI Taxonomy" id="765257"/>
    <lineage>
        <taxon>Eukaryota</taxon>
        <taxon>Fungi</taxon>
        <taxon>Dikarya</taxon>
        <taxon>Basidiomycota</taxon>
        <taxon>Agaricomycotina</taxon>
        <taxon>Agaricomycetes</taxon>
        <taxon>Agaricomycetidae</taxon>
        <taxon>Boletales</taxon>
        <taxon>Sclerodermatineae</taxon>
        <taxon>Pisolithaceae</taxon>
        <taxon>Pisolithus</taxon>
    </lineage>
</organism>
<dbReference type="Proteomes" id="UP000054018">
    <property type="component" value="Unassembled WGS sequence"/>
</dbReference>
<sequence>MHFVKTLIYLATLLGFVMAQSMQILAPPAGASLTPGNNFTVALQMSNFPENIDIVAVVIGLQSCATACSLYQYMGSVLYQGSFAPSGVLAANFSVAVPSSFSSGAAILGVDTLYMIGAEYQPDLQYVNQNVTVS</sequence>
<evidence type="ECO:0000313" key="4">
    <source>
        <dbReference type="Proteomes" id="UP000054018"/>
    </source>
</evidence>
<name>A0A0C9XRY2_9AGAM</name>
<reference evidence="2" key="3">
    <citation type="submission" date="2015-02" db="EMBL/GenBank/DDBJ databases">
        <title>Evolutionary Origins and Diversification of the Mycorrhizal Mutualists.</title>
        <authorList>
            <consortium name="DOE Joint Genome Institute"/>
            <consortium name="Mycorrhizal Genomics Consortium"/>
            <person name="Kohler A."/>
            <person name="Kuo A."/>
            <person name="Nagy L.G."/>
            <person name="Floudas D."/>
            <person name="Copeland A."/>
            <person name="Barry K.W."/>
            <person name="Cichocki N."/>
            <person name="Veneault-Fourrey C."/>
            <person name="LaButti K."/>
            <person name="Lindquist E.A."/>
            <person name="Lipzen A."/>
            <person name="Lundell T."/>
            <person name="Morin E."/>
            <person name="Murat C."/>
            <person name="Riley R."/>
            <person name="Ohm R."/>
            <person name="Sun H."/>
            <person name="Tunlid A."/>
            <person name="Henrissat B."/>
            <person name="Grigoriev I.V."/>
            <person name="Hibbett D.S."/>
            <person name="Martin F."/>
        </authorList>
    </citation>
    <scope>NUCLEOTIDE SEQUENCE</scope>
    <source>
        <strain evidence="2">441</strain>
    </source>
</reference>
<gene>
    <name evidence="3" type="ORF">PISMIDRAFT_687113</name>
    <name evidence="2" type="ORF">PISMIDRAFT_687561</name>
</gene>
<evidence type="ECO:0000313" key="2">
    <source>
        <dbReference type="EMBL" id="KIK15035.1"/>
    </source>
</evidence>
<reference evidence="2 4" key="1">
    <citation type="submission" date="2014-04" db="EMBL/GenBank/DDBJ databases">
        <authorList>
            <consortium name="DOE Joint Genome Institute"/>
            <person name="Kuo A."/>
            <person name="Kohler A."/>
            <person name="Costa M.D."/>
            <person name="Nagy L.G."/>
            <person name="Floudas D."/>
            <person name="Copeland A."/>
            <person name="Barry K.W."/>
            <person name="Cichocki N."/>
            <person name="Veneault-Fourrey C."/>
            <person name="LaButti K."/>
            <person name="Lindquist E.A."/>
            <person name="Lipzen A."/>
            <person name="Lundell T."/>
            <person name="Morin E."/>
            <person name="Murat C."/>
            <person name="Sun H."/>
            <person name="Tunlid A."/>
            <person name="Henrissat B."/>
            <person name="Grigoriev I.V."/>
            <person name="Hibbett D.S."/>
            <person name="Martin F."/>
            <person name="Nordberg H.P."/>
            <person name="Cantor M.N."/>
            <person name="Hua S.X."/>
        </authorList>
    </citation>
    <scope>NUCLEOTIDE SEQUENCE [LARGE SCALE GENOMIC DNA]</scope>
    <source>
        <strain evidence="2 4">441</strain>
    </source>
</reference>
<proteinExistence type="predicted"/>
<dbReference type="EMBL" id="KN833910">
    <property type="protein sequence ID" value="KIK15035.1"/>
    <property type="molecule type" value="Genomic_DNA"/>
</dbReference>
<dbReference type="HOGENOM" id="CLU_137500_0_1_1"/>
<dbReference type="InterPro" id="IPR045469">
    <property type="entry name" value="Nis1"/>
</dbReference>
<accession>A0A0C9XRY2</accession>
<dbReference type="Pfam" id="PF19271">
    <property type="entry name" value="Nis1"/>
    <property type="match status" value="1"/>
</dbReference>
<evidence type="ECO:0000256" key="1">
    <source>
        <dbReference type="SAM" id="SignalP"/>
    </source>
</evidence>
<keyword evidence="4" id="KW-1185">Reference proteome</keyword>
<dbReference type="AlphaFoldDB" id="A0A0C9XRY2"/>
<dbReference type="EMBL" id="KN833882">
    <property type="protein sequence ID" value="KIK15648.1"/>
    <property type="molecule type" value="Genomic_DNA"/>
</dbReference>
<feature type="chain" id="PRO_5007394556" evidence="1">
    <location>
        <begin position="20"/>
        <end position="134"/>
    </location>
</feature>
<protein>
    <submittedName>
        <fullName evidence="2">Uncharacterized protein</fullName>
    </submittedName>
</protein>
<reference evidence="4" key="2">
    <citation type="submission" date="2015-01" db="EMBL/GenBank/DDBJ databases">
        <title>Evolutionary Origins and Diversification of the Mycorrhizal Mutualists.</title>
        <authorList>
            <consortium name="DOE Joint Genome Institute"/>
            <consortium name="Mycorrhizal Genomics Consortium"/>
            <person name="Kohler A."/>
            <person name="Kuo A."/>
            <person name="Nagy L.G."/>
            <person name="Floudas D."/>
            <person name="Copeland A."/>
            <person name="Barry K.W."/>
            <person name="Cichocki N."/>
            <person name="Veneault-Fourrey C."/>
            <person name="LaButti K."/>
            <person name="Lindquist E.A."/>
            <person name="Lipzen A."/>
            <person name="Lundell T."/>
            <person name="Morin E."/>
            <person name="Murat C."/>
            <person name="Riley R."/>
            <person name="Ohm R."/>
            <person name="Sun H."/>
            <person name="Tunlid A."/>
            <person name="Henrissat B."/>
            <person name="Grigoriev I.V."/>
            <person name="Hibbett D.S."/>
            <person name="Martin F."/>
        </authorList>
    </citation>
    <scope>NUCLEOTIDE SEQUENCE [LARGE SCALE GENOMIC DNA]</scope>
    <source>
        <strain evidence="3 4">441</strain>
    </source>
</reference>
<evidence type="ECO:0000313" key="3">
    <source>
        <dbReference type="EMBL" id="KIK15648.1"/>
    </source>
</evidence>
<keyword evidence="1" id="KW-0732">Signal</keyword>
<dbReference type="OrthoDB" id="2841294at2759"/>
<feature type="signal peptide" evidence="1">
    <location>
        <begin position="1"/>
        <end position="19"/>
    </location>
</feature>